<dbReference type="PANTHER" id="PTHR48075">
    <property type="entry name" value="3-HYDROXYACYL-COA DEHYDROGENASE FAMILY PROTEIN"/>
    <property type="match status" value="1"/>
</dbReference>
<dbReference type="EMBL" id="JACSNR010000006">
    <property type="protein sequence ID" value="MBM6923443.1"/>
    <property type="molecule type" value="Genomic_DNA"/>
</dbReference>
<dbReference type="PANTHER" id="PTHR48075:SF5">
    <property type="entry name" value="3-HYDROXYBUTYRYL-COA DEHYDROGENASE"/>
    <property type="match status" value="1"/>
</dbReference>
<dbReference type="InterPro" id="IPR006108">
    <property type="entry name" value="3HC_DH_C"/>
</dbReference>
<comment type="pathway">
    <text evidence="1">Lipid metabolism; butanoate metabolism.</text>
</comment>
<dbReference type="SUPFAM" id="SSF51735">
    <property type="entry name" value="NAD(P)-binding Rossmann-fold domains"/>
    <property type="match status" value="1"/>
</dbReference>
<dbReference type="Pfam" id="PF00725">
    <property type="entry name" value="3HCDH"/>
    <property type="match status" value="1"/>
</dbReference>
<evidence type="ECO:0000313" key="6">
    <source>
        <dbReference type="EMBL" id="MBM6923443.1"/>
    </source>
</evidence>
<keyword evidence="7" id="KW-1185">Reference proteome</keyword>
<gene>
    <name evidence="6" type="ORF">H9X81_07050</name>
</gene>
<dbReference type="InterPro" id="IPR008927">
    <property type="entry name" value="6-PGluconate_DH-like_C_sf"/>
</dbReference>
<dbReference type="PIRSF" id="PIRSF000105">
    <property type="entry name" value="HCDH"/>
    <property type="match status" value="1"/>
</dbReference>
<feature type="domain" description="3-hydroxyacyl-CoA dehydrogenase NAD binding" evidence="5">
    <location>
        <begin position="10"/>
        <end position="189"/>
    </location>
</feature>
<comment type="similarity">
    <text evidence="2">Belongs to the 3-hydroxyacyl-CoA dehydrogenase family.</text>
</comment>
<dbReference type="InterPro" id="IPR006176">
    <property type="entry name" value="3-OHacyl-CoA_DH_NAD-bd"/>
</dbReference>
<dbReference type="InterPro" id="IPR022694">
    <property type="entry name" value="3-OHacyl-CoA_DH"/>
</dbReference>
<comment type="caution">
    <text evidence="6">The sequence shown here is derived from an EMBL/GenBank/DDBJ whole genome shotgun (WGS) entry which is preliminary data.</text>
</comment>
<dbReference type="Proteomes" id="UP000724149">
    <property type="component" value="Unassembled WGS sequence"/>
</dbReference>
<dbReference type="Gene3D" id="1.10.1040.10">
    <property type="entry name" value="N-(1-d-carboxylethyl)-l-norvaline Dehydrogenase, domain 2"/>
    <property type="match status" value="1"/>
</dbReference>
<dbReference type="Pfam" id="PF02737">
    <property type="entry name" value="3HCDH_N"/>
    <property type="match status" value="1"/>
</dbReference>
<dbReference type="RefSeq" id="WP_204720869.1">
    <property type="nucleotide sequence ID" value="NZ_JACSNR010000006.1"/>
</dbReference>
<protein>
    <submittedName>
        <fullName evidence="6">3-hydroxyacyl-CoA dehydrogenase family protein</fullName>
    </submittedName>
</protein>
<dbReference type="InterPro" id="IPR036291">
    <property type="entry name" value="NAD(P)-bd_dom_sf"/>
</dbReference>
<dbReference type="InterPro" id="IPR013328">
    <property type="entry name" value="6PGD_dom2"/>
</dbReference>
<evidence type="ECO:0000259" key="4">
    <source>
        <dbReference type="Pfam" id="PF00725"/>
    </source>
</evidence>
<proteinExistence type="inferred from homology"/>
<sequence>MKQNFSEYRILVVGAGVMGRGIAQVMAAQGLTVYMTDLKQEYLDNALREIDRAIDILKDNGMADESYRETVRKNLHVMTNDGIPSVGKAIDCAFEVIYENKEAKRQIYALLNESCREDCIFASNTSGMDIFSVCDDVVSHPERLIITHWFNPPHLMKLIEVVCGPKTSEETAAAVRGLLEYAGKKPAVLRHFVPGFIVNRLATVINRELYYMIDQGWISAEDAENAIRYTDGLRFGFEGPIALWDFVGLEIPMTVAKDVLPSLCNDTQSIPLGEKLIAEGKTGVRAGEGLLKYPSPEKYAEKRSRRIIQMTKILEEYDREDRCDD</sequence>
<accession>A0ABS2GPN5</accession>
<dbReference type="Gene3D" id="3.40.50.720">
    <property type="entry name" value="NAD(P)-binding Rossmann-like Domain"/>
    <property type="match status" value="1"/>
</dbReference>
<evidence type="ECO:0000256" key="1">
    <source>
        <dbReference type="ARBA" id="ARBA00005086"/>
    </source>
</evidence>
<evidence type="ECO:0000259" key="5">
    <source>
        <dbReference type="Pfam" id="PF02737"/>
    </source>
</evidence>
<keyword evidence="3" id="KW-0560">Oxidoreductase</keyword>
<dbReference type="SUPFAM" id="SSF48179">
    <property type="entry name" value="6-phosphogluconate dehydrogenase C-terminal domain-like"/>
    <property type="match status" value="1"/>
</dbReference>
<feature type="domain" description="3-hydroxyacyl-CoA dehydrogenase C-terminal" evidence="4">
    <location>
        <begin position="195"/>
        <end position="293"/>
    </location>
</feature>
<evidence type="ECO:0000313" key="7">
    <source>
        <dbReference type="Proteomes" id="UP000724149"/>
    </source>
</evidence>
<organism evidence="6 7">
    <name type="scientific">Hydrogenoanaerobacterium saccharovorans</name>
    <dbReference type="NCBI Taxonomy" id="474960"/>
    <lineage>
        <taxon>Bacteria</taxon>
        <taxon>Bacillati</taxon>
        <taxon>Bacillota</taxon>
        <taxon>Clostridia</taxon>
        <taxon>Eubacteriales</taxon>
        <taxon>Oscillospiraceae</taxon>
        <taxon>Hydrogenoanaerobacterium</taxon>
    </lineage>
</organism>
<evidence type="ECO:0000256" key="3">
    <source>
        <dbReference type="ARBA" id="ARBA00023002"/>
    </source>
</evidence>
<reference evidence="6 7" key="1">
    <citation type="journal article" date="2021" name="Sci. Rep.">
        <title>The distribution of antibiotic resistance genes in chicken gut microbiota commensals.</title>
        <authorList>
            <person name="Juricova H."/>
            <person name="Matiasovicova J."/>
            <person name="Kubasova T."/>
            <person name="Cejkova D."/>
            <person name="Rychlik I."/>
        </authorList>
    </citation>
    <scope>NUCLEOTIDE SEQUENCE [LARGE SCALE GENOMIC DNA]</scope>
    <source>
        <strain evidence="6 7">An564</strain>
    </source>
</reference>
<evidence type="ECO:0000256" key="2">
    <source>
        <dbReference type="ARBA" id="ARBA00009463"/>
    </source>
</evidence>
<name>A0ABS2GPN5_9FIRM</name>